<comment type="caution">
    <text evidence="1">The sequence shown here is derived from an EMBL/GenBank/DDBJ whole genome shotgun (WGS) entry which is preliminary data.</text>
</comment>
<name>A0A225WYR1_9STRA</name>
<proteinExistence type="predicted"/>
<dbReference type="Proteomes" id="UP000198211">
    <property type="component" value="Unassembled WGS sequence"/>
</dbReference>
<gene>
    <name evidence="1" type="ORF">PHMEG_0002431</name>
</gene>
<dbReference type="EMBL" id="NBNE01000107">
    <property type="protein sequence ID" value="OWZ22811.1"/>
    <property type="molecule type" value="Genomic_DNA"/>
</dbReference>
<protein>
    <submittedName>
        <fullName evidence="1">Uncharacterized protein</fullName>
    </submittedName>
</protein>
<dbReference type="AlphaFoldDB" id="A0A225WYR1"/>
<evidence type="ECO:0000313" key="2">
    <source>
        <dbReference type="Proteomes" id="UP000198211"/>
    </source>
</evidence>
<sequence>MTTRHREDGCKYYVPNKRLNTTFFNAVAVINDLHREVAVCEAQLRDLHSVMATRRQDDSAYREDPPLVQYSAHLSVRSQPAEQEQ</sequence>
<organism evidence="1 2">
    <name type="scientific">Phytophthora megakarya</name>
    <dbReference type="NCBI Taxonomy" id="4795"/>
    <lineage>
        <taxon>Eukaryota</taxon>
        <taxon>Sar</taxon>
        <taxon>Stramenopiles</taxon>
        <taxon>Oomycota</taxon>
        <taxon>Peronosporomycetes</taxon>
        <taxon>Peronosporales</taxon>
        <taxon>Peronosporaceae</taxon>
        <taxon>Phytophthora</taxon>
    </lineage>
</organism>
<reference evidence="2" key="1">
    <citation type="submission" date="2017-03" db="EMBL/GenBank/DDBJ databases">
        <title>Phytopthora megakarya and P. palmivora, two closely related causual agents of cacao black pod achieved similar genome size and gene model numbers by different mechanisms.</title>
        <authorList>
            <person name="Ali S."/>
            <person name="Shao J."/>
            <person name="Larry D.J."/>
            <person name="Kronmiller B."/>
            <person name="Shen D."/>
            <person name="Strem M.D."/>
            <person name="Melnick R.L."/>
            <person name="Guiltinan M.J."/>
            <person name="Tyler B.M."/>
            <person name="Meinhardt L.W."/>
            <person name="Bailey B.A."/>
        </authorList>
    </citation>
    <scope>NUCLEOTIDE SEQUENCE [LARGE SCALE GENOMIC DNA]</scope>
    <source>
        <strain evidence="2">zdho120</strain>
    </source>
</reference>
<accession>A0A225WYR1</accession>
<keyword evidence="2" id="KW-1185">Reference proteome</keyword>
<evidence type="ECO:0000313" key="1">
    <source>
        <dbReference type="EMBL" id="OWZ22811.1"/>
    </source>
</evidence>
<dbReference type="OrthoDB" id="117781at2759"/>